<feature type="transmembrane region" description="Helical" evidence="1">
    <location>
        <begin position="147"/>
        <end position="167"/>
    </location>
</feature>
<dbReference type="InterPro" id="IPR057169">
    <property type="entry name" value="DUF7847"/>
</dbReference>
<dbReference type="RefSeq" id="WP_248153268.1">
    <property type="nucleotide sequence ID" value="NZ_JALNMJ010000005.1"/>
</dbReference>
<accession>A0ABT0GSA5</accession>
<protein>
    <recommendedName>
        <fullName evidence="2">DUF7847 domain-containing protein</fullName>
    </recommendedName>
</protein>
<comment type="caution">
    <text evidence="3">The sequence shown here is derived from an EMBL/GenBank/DDBJ whole genome shotgun (WGS) entry which is preliminary data.</text>
</comment>
<evidence type="ECO:0000256" key="1">
    <source>
        <dbReference type="SAM" id="Phobius"/>
    </source>
</evidence>
<reference evidence="3" key="1">
    <citation type="submission" date="2022-04" db="EMBL/GenBank/DDBJ databases">
        <title>Roseibium sp. CAU 1639 isolated from mud.</title>
        <authorList>
            <person name="Kim W."/>
        </authorList>
    </citation>
    <scope>NUCLEOTIDE SEQUENCE</scope>
    <source>
        <strain evidence="3">CAU 1639</strain>
    </source>
</reference>
<sequence length="258" mass="27437">MTETADNPPRIPLGIGVLIGESFSILFRNFLPVVLISFVPTLIGLLVSGSLVGFEAVIGFEDTVATDAAPPGMQLLTSLVDTVVYSVTTAFLVQLAYDAKLKRPMRFGRYIGPALRAIVPIMILSFAVGLMVGIAAIALIIPGLWVYAVFSVMEPAVVIEGVGFGGLGRSAELTREYRWPILGALIPIFVYMALIFAVAFFLVSLIGLSNGLALPVLLFAAISAIGSSLVSIFISLLYARLREIKEGVGVDQIAAVFD</sequence>
<name>A0ABT0GSA5_9HYPH</name>
<evidence type="ECO:0000259" key="2">
    <source>
        <dbReference type="Pfam" id="PF25231"/>
    </source>
</evidence>
<feature type="transmembrane region" description="Helical" evidence="1">
    <location>
        <begin position="74"/>
        <end position="97"/>
    </location>
</feature>
<dbReference type="Proteomes" id="UP001431221">
    <property type="component" value="Unassembled WGS sequence"/>
</dbReference>
<keyword evidence="1" id="KW-0472">Membrane</keyword>
<keyword evidence="1" id="KW-1133">Transmembrane helix</keyword>
<keyword evidence="4" id="KW-1185">Reference proteome</keyword>
<organism evidence="3 4">
    <name type="scientific">Roseibium sediminicola</name>
    <dbReference type="NCBI Taxonomy" id="2933272"/>
    <lineage>
        <taxon>Bacteria</taxon>
        <taxon>Pseudomonadati</taxon>
        <taxon>Pseudomonadota</taxon>
        <taxon>Alphaproteobacteria</taxon>
        <taxon>Hyphomicrobiales</taxon>
        <taxon>Stappiaceae</taxon>
        <taxon>Roseibium</taxon>
    </lineage>
</organism>
<keyword evidence="1" id="KW-0812">Transmembrane</keyword>
<dbReference type="Pfam" id="PF25231">
    <property type="entry name" value="DUF7847"/>
    <property type="match status" value="1"/>
</dbReference>
<proteinExistence type="predicted"/>
<feature type="transmembrane region" description="Helical" evidence="1">
    <location>
        <begin position="118"/>
        <end position="141"/>
    </location>
</feature>
<evidence type="ECO:0000313" key="4">
    <source>
        <dbReference type="Proteomes" id="UP001431221"/>
    </source>
</evidence>
<feature type="domain" description="DUF7847" evidence="2">
    <location>
        <begin position="128"/>
        <end position="236"/>
    </location>
</feature>
<gene>
    <name evidence="3" type="ORF">M0H32_09120</name>
</gene>
<feature type="transmembrane region" description="Helical" evidence="1">
    <location>
        <begin position="212"/>
        <end position="238"/>
    </location>
</feature>
<feature type="transmembrane region" description="Helical" evidence="1">
    <location>
        <begin position="179"/>
        <end position="206"/>
    </location>
</feature>
<evidence type="ECO:0000313" key="3">
    <source>
        <dbReference type="EMBL" id="MCK7612319.1"/>
    </source>
</evidence>
<dbReference type="EMBL" id="JALNMJ010000005">
    <property type="protein sequence ID" value="MCK7612319.1"/>
    <property type="molecule type" value="Genomic_DNA"/>
</dbReference>
<feature type="transmembrane region" description="Helical" evidence="1">
    <location>
        <begin position="30"/>
        <end position="54"/>
    </location>
</feature>